<evidence type="ECO:0000256" key="2">
    <source>
        <dbReference type="ARBA" id="ARBA00017846"/>
    </source>
</evidence>
<dbReference type="PANTHER" id="PTHR47964">
    <property type="entry name" value="ATP-DEPENDENT DNA HELICASE HOMOLOG RECG, CHLOROPLASTIC"/>
    <property type="match status" value="1"/>
</dbReference>
<dbReference type="Gene3D" id="1.10.150.20">
    <property type="entry name" value="5' to 3' exonuclease, C-terminal subdomain"/>
    <property type="match status" value="1"/>
</dbReference>
<keyword evidence="8" id="KW-0238">DNA-binding</keyword>
<evidence type="ECO:0000256" key="4">
    <source>
        <dbReference type="ARBA" id="ARBA00022763"/>
    </source>
</evidence>
<evidence type="ECO:0000256" key="6">
    <source>
        <dbReference type="ARBA" id="ARBA00022806"/>
    </source>
</evidence>
<dbReference type="NCBIfam" id="TIGR00643">
    <property type="entry name" value="recG"/>
    <property type="match status" value="1"/>
</dbReference>
<keyword evidence="3 15" id="KW-0547">Nucleotide-binding</keyword>
<comment type="catalytic activity">
    <reaction evidence="14 15">
        <text>ATP + H2O = ADP + phosphate + H(+)</text>
        <dbReference type="Rhea" id="RHEA:13065"/>
        <dbReference type="ChEBI" id="CHEBI:15377"/>
        <dbReference type="ChEBI" id="CHEBI:15378"/>
        <dbReference type="ChEBI" id="CHEBI:30616"/>
        <dbReference type="ChEBI" id="CHEBI:43474"/>
        <dbReference type="ChEBI" id="CHEBI:456216"/>
        <dbReference type="EC" id="5.6.2.4"/>
    </reaction>
</comment>
<dbReference type="Pfam" id="PF00270">
    <property type="entry name" value="DEAD"/>
    <property type="match status" value="1"/>
</dbReference>
<comment type="caution">
    <text evidence="18">The sequence shown here is derived from an EMBL/GenBank/DDBJ whole genome shotgun (WGS) entry which is preliminary data.</text>
</comment>
<feature type="domain" description="Helicase C-terminal" evidence="17">
    <location>
        <begin position="451"/>
        <end position="611"/>
    </location>
</feature>
<evidence type="ECO:0000256" key="8">
    <source>
        <dbReference type="ARBA" id="ARBA00023125"/>
    </source>
</evidence>
<evidence type="ECO:0000256" key="11">
    <source>
        <dbReference type="ARBA" id="ARBA00023235"/>
    </source>
</evidence>
<evidence type="ECO:0000313" key="19">
    <source>
        <dbReference type="Proteomes" id="UP000262939"/>
    </source>
</evidence>
<dbReference type="EMBL" id="QVTD01000006">
    <property type="protein sequence ID" value="RFU63318.1"/>
    <property type="molecule type" value="Genomic_DNA"/>
</dbReference>
<evidence type="ECO:0000256" key="10">
    <source>
        <dbReference type="ARBA" id="ARBA00023204"/>
    </source>
</evidence>
<dbReference type="PROSITE" id="PS51194">
    <property type="entry name" value="HELICASE_CTER"/>
    <property type="match status" value="1"/>
</dbReference>
<dbReference type="SMART" id="SM00490">
    <property type="entry name" value="HELICc"/>
    <property type="match status" value="1"/>
</dbReference>
<dbReference type="PANTHER" id="PTHR47964:SF1">
    <property type="entry name" value="ATP-DEPENDENT DNA HELICASE HOMOLOG RECG, CHLOROPLASTIC"/>
    <property type="match status" value="1"/>
</dbReference>
<dbReference type="InterPro" id="IPR047112">
    <property type="entry name" value="RecG/Mfd"/>
</dbReference>
<evidence type="ECO:0000256" key="14">
    <source>
        <dbReference type="ARBA" id="ARBA00048988"/>
    </source>
</evidence>
<dbReference type="GO" id="GO:0003677">
    <property type="term" value="F:DNA binding"/>
    <property type="evidence" value="ECO:0007669"/>
    <property type="project" value="UniProtKB-KW"/>
</dbReference>
<accession>A0A372LC89</accession>
<dbReference type="SMART" id="SM00487">
    <property type="entry name" value="DEXDc"/>
    <property type="match status" value="1"/>
</dbReference>
<dbReference type="CDD" id="cd18811">
    <property type="entry name" value="SF2_C_RecG"/>
    <property type="match status" value="1"/>
</dbReference>
<keyword evidence="19" id="KW-1185">Reference proteome</keyword>
<evidence type="ECO:0000313" key="18">
    <source>
        <dbReference type="EMBL" id="RFU63318.1"/>
    </source>
</evidence>
<dbReference type="CDD" id="cd04488">
    <property type="entry name" value="RecG_wedge_OBF"/>
    <property type="match status" value="1"/>
</dbReference>
<dbReference type="GO" id="GO:0006310">
    <property type="term" value="P:DNA recombination"/>
    <property type="evidence" value="ECO:0007669"/>
    <property type="project" value="UniProtKB-UniRule"/>
</dbReference>
<keyword evidence="4 15" id="KW-0227">DNA damage</keyword>
<evidence type="ECO:0000256" key="5">
    <source>
        <dbReference type="ARBA" id="ARBA00022801"/>
    </source>
</evidence>
<dbReference type="InterPro" id="IPR011545">
    <property type="entry name" value="DEAD/DEAH_box_helicase_dom"/>
</dbReference>
<dbReference type="InterPro" id="IPR004609">
    <property type="entry name" value="ATP-dep_DNA_helicase_RecG"/>
</dbReference>
<evidence type="ECO:0000256" key="15">
    <source>
        <dbReference type="RuleBase" id="RU363016"/>
    </source>
</evidence>
<keyword evidence="9 15" id="KW-0233">DNA recombination</keyword>
<dbReference type="NCBIfam" id="NF008165">
    <property type="entry name" value="PRK10917.1-3"/>
    <property type="match status" value="1"/>
</dbReference>
<keyword evidence="5 15" id="KW-0378">Hydrolase</keyword>
<evidence type="ECO:0000256" key="1">
    <source>
        <dbReference type="ARBA" id="ARBA00007504"/>
    </source>
</evidence>
<comment type="catalytic activity">
    <reaction evidence="12 15">
        <text>Couples ATP hydrolysis with the unwinding of duplex DNA by translocating in the 3'-5' direction.</text>
        <dbReference type="EC" id="5.6.2.4"/>
    </reaction>
</comment>
<proteinExistence type="inferred from homology"/>
<gene>
    <name evidence="18" type="primary">recG</name>
    <name evidence="18" type="ORF">D0466_11280</name>
</gene>
<dbReference type="Gene3D" id="2.40.50.140">
    <property type="entry name" value="Nucleic acid-binding proteins"/>
    <property type="match status" value="1"/>
</dbReference>
<name>A0A372LC89_9BACI</name>
<dbReference type="PROSITE" id="PS51192">
    <property type="entry name" value="HELICASE_ATP_BIND_1"/>
    <property type="match status" value="1"/>
</dbReference>
<evidence type="ECO:0000256" key="3">
    <source>
        <dbReference type="ARBA" id="ARBA00022741"/>
    </source>
</evidence>
<dbReference type="Pfam" id="PF19833">
    <property type="entry name" value="RecG_dom3_C"/>
    <property type="match status" value="1"/>
</dbReference>
<dbReference type="GO" id="GO:0043138">
    <property type="term" value="F:3'-5' DNA helicase activity"/>
    <property type="evidence" value="ECO:0007669"/>
    <property type="project" value="UniProtKB-EC"/>
</dbReference>
<dbReference type="NCBIfam" id="NF008168">
    <property type="entry name" value="PRK10917.2-2"/>
    <property type="match status" value="1"/>
</dbReference>
<dbReference type="EC" id="5.6.2.4" evidence="13 15"/>
<dbReference type="RefSeq" id="WP_117322688.1">
    <property type="nucleotide sequence ID" value="NZ_QVTD01000006.1"/>
</dbReference>
<evidence type="ECO:0000256" key="12">
    <source>
        <dbReference type="ARBA" id="ARBA00034617"/>
    </source>
</evidence>
<dbReference type="GO" id="GO:0006281">
    <property type="term" value="P:DNA repair"/>
    <property type="evidence" value="ECO:0007669"/>
    <property type="project" value="UniProtKB-UniRule"/>
</dbReference>
<keyword evidence="11" id="KW-0413">Isomerase</keyword>
<dbReference type="Proteomes" id="UP000262939">
    <property type="component" value="Unassembled WGS sequence"/>
</dbReference>
<evidence type="ECO:0000256" key="13">
    <source>
        <dbReference type="ARBA" id="ARBA00034808"/>
    </source>
</evidence>
<dbReference type="AlphaFoldDB" id="A0A372LC89"/>
<dbReference type="OrthoDB" id="9804325at2"/>
<organism evidence="18 19">
    <name type="scientific">Peribacillus glennii</name>
    <dbReference type="NCBI Taxonomy" id="2303991"/>
    <lineage>
        <taxon>Bacteria</taxon>
        <taxon>Bacillati</taxon>
        <taxon>Bacillota</taxon>
        <taxon>Bacilli</taxon>
        <taxon>Bacillales</taxon>
        <taxon>Bacillaceae</taxon>
        <taxon>Peribacillus</taxon>
    </lineage>
</organism>
<keyword evidence="6 15" id="KW-0347">Helicase</keyword>
<dbReference type="Pfam" id="PF00271">
    <property type="entry name" value="Helicase_C"/>
    <property type="match status" value="1"/>
</dbReference>
<dbReference type="InterPro" id="IPR012340">
    <property type="entry name" value="NA-bd_OB-fold"/>
</dbReference>
<protein>
    <recommendedName>
        <fullName evidence="2 15">ATP-dependent DNA helicase RecG</fullName>
        <ecNumber evidence="13 15">5.6.2.4</ecNumber>
    </recommendedName>
</protein>
<dbReference type="CDD" id="cd17992">
    <property type="entry name" value="DEXHc_RecG"/>
    <property type="match status" value="1"/>
</dbReference>
<comment type="function">
    <text evidence="15">Plays a critical role in recombination and DNA repair. Helps process Holliday junction intermediates to mature products by catalyzing branch migration. Has replication fork regression activity, unwinds stalled or blocked replication forks to make a HJ that can be resolved. Has a DNA unwinding activity characteristic of a DNA helicase with 3'-5' polarity.</text>
</comment>
<dbReference type="GO" id="GO:0016887">
    <property type="term" value="F:ATP hydrolysis activity"/>
    <property type="evidence" value="ECO:0007669"/>
    <property type="project" value="RHEA"/>
</dbReference>
<dbReference type="GO" id="GO:0005524">
    <property type="term" value="F:ATP binding"/>
    <property type="evidence" value="ECO:0007669"/>
    <property type="project" value="UniProtKB-KW"/>
</dbReference>
<evidence type="ECO:0000256" key="7">
    <source>
        <dbReference type="ARBA" id="ARBA00022840"/>
    </source>
</evidence>
<dbReference type="SUPFAM" id="SSF50249">
    <property type="entry name" value="Nucleic acid-binding proteins"/>
    <property type="match status" value="1"/>
</dbReference>
<sequence>MISRIHDPVTAIKGIGDETAATLNDMNIHTVADLLEHLPYRYEDYRLKDLETVGHDERVTVEGKVHSQPTLGYFGKKKSRLMFKLLVGRYLITVTFFNQPYLKNKLKIGDAVTITGKWDRHRQSINGSECRIGPYHNEKEFEPIYSIKGNITVKGLRRYISNAFSQYGQYIEENLPREFLLGYKLPSRQDALFAMHFPASATDVKHARRRFVYEEFLFFQLKMQAIRKVQREQSKGIRQSYKLDRVKGFIDSLPFTLTNAQKRVVNEILTDMKSPYRMNRLLQGDVGSGKTAVAAIALFASVTAGYQGALMVPTEILAEQHAGSLHSMLAPAGMKTALLTSSVKGKKRREILTSLNEGEIDILIGTHALIQEEVAFNKLGLVITDEQHRFGVEQRRVLREKGENPDVLFMTATPIPRTLAITVFGEMDVSVIDEMPAGRKAIETHWAKHDMLDRILGFVEKELRKGRQAYVICPLIEESEKLDLENALDVHAALTQYYNGRYKVGLMHGRLPSDEKESVMKEFSENQLQVLVSTTVVEVGVNVPNATVMVIYDAERFGLAQLHQLRGRVGRGSEQSYCILLADPKSELGKERMKIMTETNDGFVLSEKDLELRGPGDFFGKKQSGLPEFKVADMVHDYRALEVARDDAAKLIASQSFWTEQEYLPLRQYLEQNGVLNGDKLD</sequence>
<evidence type="ECO:0000256" key="9">
    <source>
        <dbReference type="ARBA" id="ARBA00023172"/>
    </source>
</evidence>
<dbReference type="Gene3D" id="3.40.50.300">
    <property type="entry name" value="P-loop containing nucleotide triphosphate hydrolases"/>
    <property type="match status" value="2"/>
</dbReference>
<dbReference type="InterPro" id="IPR033454">
    <property type="entry name" value="RecG_wedge"/>
</dbReference>
<reference evidence="18 19" key="1">
    <citation type="submission" date="2018-08" db="EMBL/GenBank/DDBJ databases">
        <title>Bacillus chawlae sp. nov., Bacillus glennii sp. nov., and Bacillus saganii sp. nov. Isolated from the Vehicle Assembly Building at Kennedy Space Center where the Viking Spacecraft were Assembled.</title>
        <authorList>
            <person name="Seuylemezian A."/>
            <person name="Vaishampayan P."/>
        </authorList>
    </citation>
    <scope>NUCLEOTIDE SEQUENCE [LARGE SCALE GENOMIC DNA]</scope>
    <source>
        <strain evidence="18 19">V44-8</strain>
    </source>
</reference>
<dbReference type="InterPro" id="IPR001650">
    <property type="entry name" value="Helicase_C-like"/>
</dbReference>
<keyword evidence="7 15" id="KW-0067">ATP-binding</keyword>
<dbReference type="Pfam" id="PF17191">
    <property type="entry name" value="RecG_wedge"/>
    <property type="match status" value="1"/>
</dbReference>
<dbReference type="SUPFAM" id="SSF52540">
    <property type="entry name" value="P-loop containing nucleoside triphosphate hydrolases"/>
    <property type="match status" value="2"/>
</dbReference>
<keyword evidence="10 15" id="KW-0234">DNA repair</keyword>
<dbReference type="InterPro" id="IPR014001">
    <property type="entry name" value="Helicase_ATP-bd"/>
</dbReference>
<dbReference type="InterPro" id="IPR027417">
    <property type="entry name" value="P-loop_NTPase"/>
</dbReference>
<evidence type="ECO:0000259" key="17">
    <source>
        <dbReference type="PROSITE" id="PS51194"/>
    </source>
</evidence>
<comment type="similarity">
    <text evidence="1 15">Belongs to the helicase family. RecG subfamily.</text>
</comment>
<feature type="domain" description="Helicase ATP-binding" evidence="16">
    <location>
        <begin position="271"/>
        <end position="432"/>
    </location>
</feature>
<evidence type="ECO:0000259" key="16">
    <source>
        <dbReference type="PROSITE" id="PS51192"/>
    </source>
</evidence>
<dbReference type="InterPro" id="IPR045562">
    <property type="entry name" value="RecG_dom3_C"/>
</dbReference>